<gene>
    <name evidence="1" type="ORF">EMU01_17950</name>
</gene>
<comment type="caution">
    <text evidence="1">The sequence shown here is derived from an EMBL/GenBank/DDBJ whole genome shotgun (WGS) entry which is preliminary data.</text>
</comment>
<dbReference type="RefSeq" id="WP_071866915.1">
    <property type="nucleotide sequence ID" value="NZ_BJWA01000012.1"/>
</dbReference>
<sequence length="134" mass="16091">MTNLDIPKIEKYVENFWKHNRKNHLELINHDFRYINRSFLQKEISNYLYSNGITTREASFLVGRNERYFETSILAPRQKDRMDKITRVFEEIKIAVTEVKMKYEINGGKEELTEMVKFWGIRKKEGINDLNLGI</sequence>
<evidence type="ECO:0000313" key="1">
    <source>
        <dbReference type="EMBL" id="GEL80651.1"/>
    </source>
</evidence>
<dbReference type="Proteomes" id="UP000321175">
    <property type="component" value="Unassembled WGS sequence"/>
</dbReference>
<dbReference type="GeneID" id="61000249"/>
<accession>A0ABQ0VDP0</accession>
<dbReference type="EMBL" id="BJWA01000012">
    <property type="protein sequence ID" value="GEL80651.1"/>
    <property type="molecule type" value="Genomic_DNA"/>
</dbReference>
<reference evidence="1 2" key="1">
    <citation type="submission" date="2019-07" db="EMBL/GenBank/DDBJ databases">
        <title>Whole genome shotgun sequence of Enterococcus mundtii NBRC 100490.</title>
        <authorList>
            <person name="Hosoyama A."/>
            <person name="Uohara A."/>
            <person name="Ohji S."/>
            <person name="Ichikawa N."/>
        </authorList>
    </citation>
    <scope>NUCLEOTIDE SEQUENCE [LARGE SCALE GENOMIC DNA]</scope>
    <source>
        <strain evidence="1 2">NBRC 100490</strain>
    </source>
</reference>
<organism evidence="1 2">
    <name type="scientific">Enterococcus mundtii</name>
    <dbReference type="NCBI Taxonomy" id="53346"/>
    <lineage>
        <taxon>Bacteria</taxon>
        <taxon>Bacillati</taxon>
        <taxon>Bacillota</taxon>
        <taxon>Bacilli</taxon>
        <taxon>Lactobacillales</taxon>
        <taxon>Enterococcaceae</taxon>
        <taxon>Enterococcus</taxon>
    </lineage>
</organism>
<proteinExistence type="predicted"/>
<protein>
    <submittedName>
        <fullName evidence="1">Uncharacterized protein</fullName>
    </submittedName>
</protein>
<evidence type="ECO:0000313" key="2">
    <source>
        <dbReference type="Proteomes" id="UP000321175"/>
    </source>
</evidence>
<name>A0ABQ0VDP0_ENTMU</name>
<keyword evidence="2" id="KW-1185">Reference proteome</keyword>